<accession>A0A0S4UFT6</accession>
<protein>
    <submittedName>
        <fullName evidence="1">Uncharacterized protein</fullName>
    </submittedName>
</protein>
<sequence length="83" mass="8839">MMCSGCCRRTERLPARVAGNTGDTALADVRGSYVGSLSAAEKKRASDRNAQKCASVAGYGPSQYDGSQYVDTGIVRHARHVMN</sequence>
<gene>
    <name evidence="1" type="ORF">PSS4_v1_2210003</name>
</gene>
<dbReference type="AlphaFoldDB" id="A0A0S4UFT6"/>
<reference evidence="1" key="1">
    <citation type="submission" date="2015-10" db="EMBL/GenBank/DDBJ databases">
        <authorList>
            <person name="Gilbert D.G."/>
        </authorList>
    </citation>
    <scope>NUCLEOTIDE SEQUENCE</scope>
    <source>
        <strain evidence="1">Phyl III-seqv23</strain>
    </source>
</reference>
<evidence type="ECO:0000313" key="1">
    <source>
        <dbReference type="EMBL" id="CUV21103.1"/>
    </source>
</evidence>
<organism evidence="1">
    <name type="scientific">Ralstonia solanacearum</name>
    <name type="common">Pseudomonas solanacearum</name>
    <dbReference type="NCBI Taxonomy" id="305"/>
    <lineage>
        <taxon>Bacteria</taxon>
        <taxon>Pseudomonadati</taxon>
        <taxon>Pseudomonadota</taxon>
        <taxon>Betaproteobacteria</taxon>
        <taxon>Burkholderiales</taxon>
        <taxon>Burkholderiaceae</taxon>
        <taxon>Ralstonia</taxon>
        <taxon>Ralstonia solanacearum species complex</taxon>
    </lineage>
</organism>
<name>A0A0S4UFT6_RALSL</name>
<proteinExistence type="predicted"/>
<dbReference type="EMBL" id="LN899821">
    <property type="protein sequence ID" value="CUV21103.1"/>
    <property type="molecule type" value="Genomic_DNA"/>
</dbReference>